<feature type="transmembrane region" description="Helical" evidence="7">
    <location>
        <begin position="98"/>
        <end position="118"/>
    </location>
</feature>
<dbReference type="InterPro" id="IPR006043">
    <property type="entry name" value="NCS2"/>
</dbReference>
<sequence length="429" mass="46120">MTKNNTEFRNDEAILDVQDKPSFQHWLVLSIQHLFTMFGSTVLVPLLIGLNPSIALFSSGCGTLVYILCTKAKIPAYLGSSFAFIATMQLLMKDYGYPAVGQGAIAAGLVYVIVALVISKFGSNWVDKILPPVVVGPIVIVIGLSLATTAANDAMLHNSNYDLKYFAVALFTLAVTIIFNMFLGGFASMIPVLLGIICGYILAVLVGIVDFSSVAQAKWFSLPAFDVLGVNYHFKWYPAAIITMAPIAFVTMTEHMGHVMVLNKLTKRNFFKKPGLHRTLLGDGLSSVLAGFVGGPPTTSYGENIGVLAMTKVHSVWVLGGAALFAIIFSFVGKISALIQSIPTPVIGGISFLLFGMIASNGMRILVDNKVNFELKRNLVITSVILVVGIGGTYLKLGDFQLTSIALSTLFGIILNLVLPQQAVSERKN</sequence>
<evidence type="ECO:0000256" key="7">
    <source>
        <dbReference type="SAM" id="Phobius"/>
    </source>
</evidence>
<protein>
    <submittedName>
        <fullName evidence="8">Uracil permease</fullName>
    </submittedName>
</protein>
<evidence type="ECO:0000256" key="2">
    <source>
        <dbReference type="ARBA" id="ARBA00008821"/>
    </source>
</evidence>
<evidence type="ECO:0000256" key="5">
    <source>
        <dbReference type="ARBA" id="ARBA00022989"/>
    </source>
</evidence>
<evidence type="ECO:0000313" key="9">
    <source>
        <dbReference type="Proteomes" id="UP000051008"/>
    </source>
</evidence>
<dbReference type="Proteomes" id="UP000051008">
    <property type="component" value="Unassembled WGS sequence"/>
</dbReference>
<organism evidence="8 9">
    <name type="scientific">Ligilactobacillus agilis DSM 20509</name>
    <dbReference type="NCBI Taxonomy" id="1423718"/>
    <lineage>
        <taxon>Bacteria</taxon>
        <taxon>Bacillati</taxon>
        <taxon>Bacillota</taxon>
        <taxon>Bacilli</taxon>
        <taxon>Lactobacillales</taxon>
        <taxon>Lactobacillaceae</taxon>
        <taxon>Ligilactobacillus</taxon>
    </lineage>
</organism>
<name>A0A0R2A915_9LACO</name>
<proteinExistence type="inferred from homology"/>
<keyword evidence="4 7" id="KW-0812">Transmembrane</keyword>
<dbReference type="Pfam" id="PF00860">
    <property type="entry name" value="Xan_ur_permease"/>
    <property type="match status" value="1"/>
</dbReference>
<feature type="transmembrane region" description="Helical" evidence="7">
    <location>
        <begin position="163"/>
        <end position="183"/>
    </location>
</feature>
<evidence type="ECO:0000256" key="1">
    <source>
        <dbReference type="ARBA" id="ARBA00004141"/>
    </source>
</evidence>
<keyword evidence="6 7" id="KW-0472">Membrane</keyword>
<dbReference type="NCBIfam" id="TIGR00801">
    <property type="entry name" value="ncs2"/>
    <property type="match status" value="1"/>
</dbReference>
<keyword evidence="5 7" id="KW-1133">Transmembrane helix</keyword>
<feature type="transmembrane region" description="Helical" evidence="7">
    <location>
        <begin position="379"/>
        <end position="395"/>
    </location>
</feature>
<dbReference type="InterPro" id="IPR006042">
    <property type="entry name" value="Xan_ur_permease"/>
</dbReference>
<accession>A0A0R2A915</accession>
<keyword evidence="9" id="KW-1185">Reference proteome</keyword>
<feature type="transmembrane region" description="Helical" evidence="7">
    <location>
        <begin position="401"/>
        <end position="419"/>
    </location>
</feature>
<feature type="transmembrane region" description="Helical" evidence="7">
    <location>
        <begin position="316"/>
        <end position="339"/>
    </location>
</feature>
<dbReference type="PANTHER" id="PTHR42810">
    <property type="entry name" value="PURINE PERMEASE C1399.01C-RELATED"/>
    <property type="match status" value="1"/>
</dbReference>
<feature type="transmembrane region" description="Helical" evidence="7">
    <location>
        <begin position="345"/>
        <end position="367"/>
    </location>
</feature>
<keyword evidence="3" id="KW-0813">Transport</keyword>
<dbReference type="OrthoDB" id="9779092at2"/>
<gene>
    <name evidence="8" type="ORF">FC14_GL001234</name>
</gene>
<dbReference type="GeneID" id="75137204"/>
<evidence type="ECO:0000313" key="8">
    <source>
        <dbReference type="EMBL" id="KRM62994.1"/>
    </source>
</evidence>
<dbReference type="AlphaFoldDB" id="A0A0R2A915"/>
<comment type="similarity">
    <text evidence="2">Belongs to the nucleobase:cation symporter-2 (NCS2) (TC 2.A.40) family.</text>
</comment>
<dbReference type="EMBL" id="AYYP01000072">
    <property type="protein sequence ID" value="KRM62994.1"/>
    <property type="molecule type" value="Genomic_DNA"/>
</dbReference>
<comment type="subcellular location">
    <subcellularLocation>
        <location evidence="1">Membrane</location>
        <topology evidence="1">Multi-pass membrane protein</topology>
    </subcellularLocation>
</comment>
<comment type="caution">
    <text evidence="8">The sequence shown here is derived from an EMBL/GenBank/DDBJ whole genome shotgun (WGS) entry which is preliminary data.</text>
</comment>
<dbReference type="GO" id="GO:0005886">
    <property type="term" value="C:plasma membrane"/>
    <property type="evidence" value="ECO:0007669"/>
    <property type="project" value="TreeGrafter"/>
</dbReference>
<evidence type="ECO:0000256" key="3">
    <source>
        <dbReference type="ARBA" id="ARBA00022448"/>
    </source>
</evidence>
<dbReference type="PATRIC" id="fig|1423718.3.peg.1292"/>
<dbReference type="RefSeq" id="WP_056977903.1">
    <property type="nucleotide sequence ID" value="NZ_AYYP01000072.1"/>
</dbReference>
<feature type="transmembrane region" description="Helical" evidence="7">
    <location>
        <begin position="130"/>
        <end position="151"/>
    </location>
</feature>
<feature type="transmembrane region" description="Helical" evidence="7">
    <location>
        <begin position="190"/>
        <end position="216"/>
    </location>
</feature>
<feature type="transmembrane region" description="Helical" evidence="7">
    <location>
        <begin position="26"/>
        <end position="48"/>
    </location>
</feature>
<evidence type="ECO:0000256" key="6">
    <source>
        <dbReference type="ARBA" id="ARBA00023136"/>
    </source>
</evidence>
<feature type="transmembrane region" description="Helical" evidence="7">
    <location>
        <begin position="236"/>
        <end position="262"/>
    </location>
</feature>
<reference evidence="8 9" key="1">
    <citation type="journal article" date="2015" name="Genome Announc.">
        <title>Expanding the biotechnology potential of lactobacilli through comparative genomics of 213 strains and associated genera.</title>
        <authorList>
            <person name="Sun Z."/>
            <person name="Harris H.M."/>
            <person name="McCann A."/>
            <person name="Guo C."/>
            <person name="Argimon S."/>
            <person name="Zhang W."/>
            <person name="Yang X."/>
            <person name="Jeffery I.B."/>
            <person name="Cooney J.C."/>
            <person name="Kagawa T.F."/>
            <person name="Liu W."/>
            <person name="Song Y."/>
            <person name="Salvetti E."/>
            <person name="Wrobel A."/>
            <person name="Rasinkangas P."/>
            <person name="Parkhill J."/>
            <person name="Rea M.C."/>
            <person name="O'Sullivan O."/>
            <person name="Ritari J."/>
            <person name="Douillard F.P."/>
            <person name="Paul Ross R."/>
            <person name="Yang R."/>
            <person name="Briner A.E."/>
            <person name="Felis G.E."/>
            <person name="de Vos W.M."/>
            <person name="Barrangou R."/>
            <person name="Klaenhammer T.R."/>
            <person name="Caufield P.W."/>
            <person name="Cui Y."/>
            <person name="Zhang H."/>
            <person name="O'Toole P.W."/>
        </authorList>
    </citation>
    <scope>NUCLEOTIDE SEQUENCE [LARGE SCALE GENOMIC DNA]</scope>
    <source>
        <strain evidence="8 9">DSM 20509</strain>
    </source>
</reference>
<dbReference type="PROSITE" id="PS01116">
    <property type="entry name" value="XANTH_URACIL_PERMASE"/>
    <property type="match status" value="1"/>
</dbReference>
<evidence type="ECO:0000256" key="4">
    <source>
        <dbReference type="ARBA" id="ARBA00022692"/>
    </source>
</evidence>
<dbReference type="GO" id="GO:0042907">
    <property type="term" value="F:xanthine transmembrane transporter activity"/>
    <property type="evidence" value="ECO:0007669"/>
    <property type="project" value="TreeGrafter"/>
</dbReference>
<dbReference type="PANTHER" id="PTHR42810:SF2">
    <property type="entry name" value="PURINE PERMEASE C1399.01C-RELATED"/>
    <property type="match status" value="1"/>
</dbReference>